<keyword evidence="2" id="KW-1185">Reference proteome</keyword>
<dbReference type="KEGG" id="mri:Mal4_08280"/>
<evidence type="ECO:0000313" key="2">
    <source>
        <dbReference type="Proteomes" id="UP000320496"/>
    </source>
</evidence>
<proteinExistence type="predicted"/>
<dbReference type="AlphaFoldDB" id="A0A517Z240"/>
<sequence>MITRDARSRIEVAIVLLGVLIALAVAGPTLLSSREEARRVQCINHLRNYGRSFVAFAEDDAGFRLSSGAYNWLGDGCPTRYGWVADVISTGGSPQLNRCPANGLAAGATLADLVGRPGEPTTVTASPDVLVRIRDDICGEFAIETDEDGQLETGAWLGGSDERLAAVAEMLEQGYGTNYTPSWFFVRTSYRAFPGEKGMVITDPDWPLTSRSGSLGPLSIEQLENGSILGANIPLLGDGAAAWGDGATLAVDLPAAGLRAGVPLAATMGEGIVHWDQTEGGFEQLPPGTPVAWFGPEAAEETAFGGDHLPTPAEPGNGGTDGKLWMLDTRGWRAFHLEGRRTVANFLMADGSVKSLPDLNGDGVLNPGFPVTEPGQTVFADATCELPPWEVYCGPDIVTRDLKAIFE</sequence>
<gene>
    <name evidence="1" type="ORF">Mal4_08280</name>
</gene>
<dbReference type="NCBIfam" id="TIGR04294">
    <property type="entry name" value="pre_pil_HX9DG"/>
    <property type="match status" value="1"/>
</dbReference>
<dbReference type="Proteomes" id="UP000320496">
    <property type="component" value="Chromosome"/>
</dbReference>
<dbReference type="EMBL" id="CP036275">
    <property type="protein sequence ID" value="QDU36541.1"/>
    <property type="molecule type" value="Genomic_DNA"/>
</dbReference>
<dbReference type="OrthoDB" id="254023at2"/>
<evidence type="ECO:0008006" key="3">
    <source>
        <dbReference type="Google" id="ProtNLM"/>
    </source>
</evidence>
<reference evidence="1 2" key="1">
    <citation type="submission" date="2019-02" db="EMBL/GenBank/DDBJ databases">
        <title>Deep-cultivation of Planctomycetes and their phenomic and genomic characterization uncovers novel biology.</title>
        <authorList>
            <person name="Wiegand S."/>
            <person name="Jogler M."/>
            <person name="Boedeker C."/>
            <person name="Pinto D."/>
            <person name="Vollmers J."/>
            <person name="Rivas-Marin E."/>
            <person name="Kohn T."/>
            <person name="Peeters S.H."/>
            <person name="Heuer A."/>
            <person name="Rast P."/>
            <person name="Oberbeckmann S."/>
            <person name="Bunk B."/>
            <person name="Jeske O."/>
            <person name="Meyerdierks A."/>
            <person name="Storesund J.E."/>
            <person name="Kallscheuer N."/>
            <person name="Luecker S."/>
            <person name="Lage O.M."/>
            <person name="Pohl T."/>
            <person name="Merkel B.J."/>
            <person name="Hornburger P."/>
            <person name="Mueller R.-W."/>
            <person name="Bruemmer F."/>
            <person name="Labrenz M."/>
            <person name="Spormann A.M."/>
            <person name="Op den Camp H."/>
            <person name="Overmann J."/>
            <person name="Amann R."/>
            <person name="Jetten M.S.M."/>
            <person name="Mascher T."/>
            <person name="Medema M.H."/>
            <person name="Devos D.P."/>
            <person name="Kaster A.-K."/>
            <person name="Ovreas L."/>
            <person name="Rohde M."/>
            <person name="Galperin M.Y."/>
            <person name="Jogler C."/>
        </authorList>
    </citation>
    <scope>NUCLEOTIDE SEQUENCE [LARGE SCALE GENOMIC DNA]</scope>
    <source>
        <strain evidence="1 2">Mal4</strain>
    </source>
</reference>
<dbReference type="InterPro" id="IPR027558">
    <property type="entry name" value="Pre_pil_HX9DG_C"/>
</dbReference>
<protein>
    <recommendedName>
        <fullName evidence="3">Type II secretion system protein G</fullName>
    </recommendedName>
</protein>
<organism evidence="1 2">
    <name type="scientific">Maioricimonas rarisocia</name>
    <dbReference type="NCBI Taxonomy" id="2528026"/>
    <lineage>
        <taxon>Bacteria</taxon>
        <taxon>Pseudomonadati</taxon>
        <taxon>Planctomycetota</taxon>
        <taxon>Planctomycetia</taxon>
        <taxon>Planctomycetales</taxon>
        <taxon>Planctomycetaceae</taxon>
        <taxon>Maioricimonas</taxon>
    </lineage>
</organism>
<accession>A0A517Z240</accession>
<dbReference type="RefSeq" id="WP_145367192.1">
    <property type="nucleotide sequence ID" value="NZ_CP036275.1"/>
</dbReference>
<evidence type="ECO:0000313" key="1">
    <source>
        <dbReference type="EMBL" id="QDU36541.1"/>
    </source>
</evidence>
<name>A0A517Z240_9PLAN</name>